<keyword evidence="6" id="KW-1185">Reference proteome</keyword>
<keyword evidence="3" id="KW-0964">Secreted</keyword>
<dbReference type="GO" id="GO:0005576">
    <property type="term" value="C:extracellular region"/>
    <property type="evidence" value="ECO:0007669"/>
    <property type="project" value="UniProtKB-SubCell"/>
</dbReference>
<evidence type="ECO:0000259" key="4">
    <source>
        <dbReference type="Pfam" id="PF20147"/>
    </source>
</evidence>
<dbReference type="Proteomes" id="UP000794436">
    <property type="component" value="Unassembled WGS sequence"/>
</dbReference>
<feature type="domain" description="Crinkler effector protein N-terminal" evidence="4">
    <location>
        <begin position="4"/>
        <end position="97"/>
    </location>
</feature>
<dbReference type="PANTHER" id="PTHR33129">
    <property type="entry name" value="PROTEIN KINASE DOMAIN-CONTAINING PROTEIN-RELATED"/>
    <property type="match status" value="1"/>
</dbReference>
<evidence type="ECO:0000256" key="1">
    <source>
        <dbReference type="ARBA" id="ARBA00004340"/>
    </source>
</evidence>
<dbReference type="Pfam" id="PF20147">
    <property type="entry name" value="Crinkler"/>
    <property type="match status" value="1"/>
</dbReference>
<reference evidence="5" key="1">
    <citation type="submission" date="2019-03" db="EMBL/GenBank/DDBJ databases">
        <title>Long read genome sequence of the mycoparasitic Pythium oligandrum ATCC 38472 isolated from sugarbeet rhizosphere.</title>
        <authorList>
            <person name="Gaulin E."/>
        </authorList>
    </citation>
    <scope>NUCLEOTIDE SEQUENCE</scope>
    <source>
        <strain evidence="5">ATCC 38472_TT</strain>
    </source>
</reference>
<dbReference type="InterPro" id="IPR052980">
    <property type="entry name" value="Crinkler_effector"/>
</dbReference>
<evidence type="ECO:0000313" key="5">
    <source>
        <dbReference type="EMBL" id="TMW59416.1"/>
    </source>
</evidence>
<dbReference type="AlphaFoldDB" id="A0A8K1FEH2"/>
<protein>
    <recommendedName>
        <fullName evidence="4">Crinkler effector protein N-terminal domain-containing protein</fullName>
    </recommendedName>
</protein>
<evidence type="ECO:0000313" key="6">
    <source>
        <dbReference type="Proteomes" id="UP000794436"/>
    </source>
</evidence>
<dbReference type="OrthoDB" id="117446at2759"/>
<dbReference type="GO" id="GO:0043657">
    <property type="term" value="C:host cell"/>
    <property type="evidence" value="ECO:0007669"/>
    <property type="project" value="UniProtKB-SubCell"/>
</dbReference>
<evidence type="ECO:0000256" key="3">
    <source>
        <dbReference type="ARBA" id="ARBA00022525"/>
    </source>
</evidence>
<sequence length="418" mass="48454">MPLTESIGQLKNKIKKQTPISVQCAVSQLELFLAGDVDLDGKRHWLKPTDKDVKALRNEQVSDRIKKLTQEKLNAIIYLKTYVGNDFECRPGEVHVFAKIPEPKGDVLGKRVRADAWFDEDSLAMKKRKRSDDENKASNFFAMLHLPPIAHPMQKYDKVMVRESYVVIFDELMQKAKWCLDDRTDANMLVTGTPGTGKSRFYLYCLLQIIAGQHPRVKALPSFDLVINFNDCYHKYEPDMQSFCKLSSAEATEMREKRDVIRVPGLTDYAKVNSFRYIMPVWTLRELRDYKELLEGSKKLENHVLLERYHKFGGIPRFIFTRALTYPNDRRESAIRTLAMALLKNPDIYQVVRPEEGYTDFVLEMMPTRPDYRASFKLMPLSNVFGRGLDIRGSVYETLCQRVSTLAQENNEDQRDTN</sequence>
<proteinExistence type="predicted"/>
<gene>
    <name evidence="5" type="ORF">Poli38472_004485</name>
</gene>
<organism evidence="5 6">
    <name type="scientific">Pythium oligandrum</name>
    <name type="common">Mycoparasitic fungus</name>
    <dbReference type="NCBI Taxonomy" id="41045"/>
    <lineage>
        <taxon>Eukaryota</taxon>
        <taxon>Sar</taxon>
        <taxon>Stramenopiles</taxon>
        <taxon>Oomycota</taxon>
        <taxon>Peronosporomycetes</taxon>
        <taxon>Pythiales</taxon>
        <taxon>Pythiaceae</taxon>
        <taxon>Pythium</taxon>
    </lineage>
</organism>
<accession>A0A8K1FEH2</accession>
<comment type="subcellular location">
    <subcellularLocation>
        <location evidence="1">Host cell</location>
    </subcellularLocation>
    <subcellularLocation>
        <location evidence="2">Secreted</location>
    </subcellularLocation>
</comment>
<dbReference type="InterPro" id="IPR045379">
    <property type="entry name" value="Crinkler_N"/>
</dbReference>
<comment type="caution">
    <text evidence="5">The sequence shown here is derived from an EMBL/GenBank/DDBJ whole genome shotgun (WGS) entry which is preliminary data.</text>
</comment>
<name>A0A8K1FEH2_PYTOL</name>
<dbReference type="EMBL" id="SPLM01000109">
    <property type="protein sequence ID" value="TMW59416.1"/>
    <property type="molecule type" value="Genomic_DNA"/>
</dbReference>
<evidence type="ECO:0000256" key="2">
    <source>
        <dbReference type="ARBA" id="ARBA00004613"/>
    </source>
</evidence>